<dbReference type="PANTHER" id="PTHR11200">
    <property type="entry name" value="INOSITOL 5-PHOSPHATASE"/>
    <property type="match status" value="1"/>
</dbReference>
<dbReference type="InterPro" id="IPR046985">
    <property type="entry name" value="IP5"/>
</dbReference>
<evidence type="ECO:0000259" key="1">
    <source>
        <dbReference type="SMART" id="SM00128"/>
    </source>
</evidence>
<proteinExistence type="predicted"/>
<dbReference type="SUPFAM" id="SSF56219">
    <property type="entry name" value="DNase I-like"/>
    <property type="match status" value="1"/>
</dbReference>
<dbReference type="InterPro" id="IPR000300">
    <property type="entry name" value="IPPc"/>
</dbReference>
<evidence type="ECO:0000313" key="2">
    <source>
        <dbReference type="Proteomes" id="UP000887564"/>
    </source>
</evidence>
<dbReference type="GO" id="GO:0004439">
    <property type="term" value="F:phosphatidylinositol-4,5-bisphosphate 5-phosphatase activity"/>
    <property type="evidence" value="ECO:0007669"/>
    <property type="project" value="TreeGrafter"/>
</dbReference>
<dbReference type="Gene3D" id="3.60.10.10">
    <property type="entry name" value="Endonuclease/exonuclease/phosphatase"/>
    <property type="match status" value="1"/>
</dbReference>
<reference evidence="3" key="1">
    <citation type="submission" date="2022-11" db="UniProtKB">
        <authorList>
            <consortium name="WormBaseParasite"/>
        </authorList>
    </citation>
    <scope>IDENTIFICATION</scope>
</reference>
<feature type="domain" description="Inositol polyphosphate-related phosphatase" evidence="1">
    <location>
        <begin position="113"/>
        <end position="337"/>
    </location>
</feature>
<dbReference type="SMART" id="SM00128">
    <property type="entry name" value="IPPc"/>
    <property type="match status" value="1"/>
</dbReference>
<protein>
    <submittedName>
        <fullName evidence="3">Inositol polyphosphate-related phosphatase domain-containing protein</fullName>
    </submittedName>
</protein>
<accession>A0A914R1F6</accession>
<dbReference type="WBParaSite" id="PEQ_0000028201-mRNA-1">
    <property type="protein sequence ID" value="PEQ_0000028201-mRNA-1"/>
    <property type="gene ID" value="PEQ_0000028201"/>
</dbReference>
<keyword evidence="2" id="KW-1185">Reference proteome</keyword>
<dbReference type="AlphaFoldDB" id="A0A914R1F6"/>
<dbReference type="Proteomes" id="UP000887564">
    <property type="component" value="Unplaced"/>
</dbReference>
<dbReference type="GO" id="GO:0005886">
    <property type="term" value="C:plasma membrane"/>
    <property type="evidence" value="ECO:0007669"/>
    <property type="project" value="TreeGrafter"/>
</dbReference>
<organism evidence="2 3">
    <name type="scientific">Parascaris equorum</name>
    <name type="common">Equine roundworm</name>
    <dbReference type="NCBI Taxonomy" id="6256"/>
    <lineage>
        <taxon>Eukaryota</taxon>
        <taxon>Metazoa</taxon>
        <taxon>Ecdysozoa</taxon>
        <taxon>Nematoda</taxon>
        <taxon>Chromadorea</taxon>
        <taxon>Rhabditida</taxon>
        <taxon>Spirurina</taxon>
        <taxon>Ascaridomorpha</taxon>
        <taxon>Ascaridoidea</taxon>
        <taxon>Ascarididae</taxon>
        <taxon>Parascaris</taxon>
    </lineage>
</organism>
<dbReference type="GO" id="GO:0005737">
    <property type="term" value="C:cytoplasm"/>
    <property type="evidence" value="ECO:0007669"/>
    <property type="project" value="TreeGrafter"/>
</dbReference>
<sequence length="337" mass="38148">MAMRTRSLASRVVASLSTEHSGPSQQLGYSGKLAELIDKSFQSRAKARKVIRTAIPDRMKSLWKRMRSLTSHTHMTLLVCRLTGGFYLSALVVGPGGVTIPPVNRLKNLVPSGTIEILCLTWNVDSKVRYNIAFLSQSNLTRVCRLLSEGHPADRADVLSVCFQELPMTNTIAAPEWQFISSTTIVKPMRTKGAIAVYFRLFQASILLITCHLSRMRFVHFPDVVFWFGDLNFRLKSRKRVDALSAQQMTENLSLKSFFSDLLVDDELTVEKCKVSMEEALRWSLLYLLSGNVFVEFDEAHISFPPTHKFIAGSNDYVCSRIPSYTVRVCVHFFPLW</sequence>
<dbReference type="InterPro" id="IPR036691">
    <property type="entry name" value="Endo/exonu/phosph_ase_sf"/>
</dbReference>
<dbReference type="PANTHER" id="PTHR11200:SF275">
    <property type="entry name" value="LD06095P"/>
    <property type="match status" value="1"/>
</dbReference>
<dbReference type="GO" id="GO:0001726">
    <property type="term" value="C:ruffle"/>
    <property type="evidence" value="ECO:0007669"/>
    <property type="project" value="TreeGrafter"/>
</dbReference>
<name>A0A914R1F6_PAREQ</name>
<dbReference type="Pfam" id="PF22669">
    <property type="entry name" value="Exo_endo_phos2"/>
    <property type="match status" value="1"/>
</dbReference>
<dbReference type="GO" id="GO:0046856">
    <property type="term" value="P:phosphatidylinositol dephosphorylation"/>
    <property type="evidence" value="ECO:0007669"/>
    <property type="project" value="InterPro"/>
</dbReference>
<evidence type="ECO:0000313" key="3">
    <source>
        <dbReference type="WBParaSite" id="PEQ_0000028201-mRNA-1"/>
    </source>
</evidence>